<dbReference type="GO" id="GO:0051654">
    <property type="term" value="P:establishment of mitochondrion localization"/>
    <property type="evidence" value="ECO:0007669"/>
    <property type="project" value="EnsemblFungi"/>
</dbReference>
<dbReference type="GO" id="GO:0051015">
    <property type="term" value="F:actin filament binding"/>
    <property type="evidence" value="ECO:0007669"/>
    <property type="project" value="EnsemblFungi"/>
</dbReference>
<accession>A0A075AVP1</accession>
<dbReference type="PIRSF" id="PIRSF016315">
    <property type="entry name" value="ARP2/3_P21-Arc"/>
    <property type="match status" value="1"/>
</dbReference>
<dbReference type="SUPFAM" id="SSF69060">
    <property type="entry name" value="Arp2/3 complex 21 kDa subunit ARPC3"/>
    <property type="match status" value="1"/>
</dbReference>
<dbReference type="STRING" id="988480.A0A075AVP1"/>
<keyword evidence="5 6" id="KW-0206">Cytoskeleton</keyword>
<reference evidence="7 8" key="1">
    <citation type="journal article" date="2013" name="Curr. Biol.">
        <title>Shared signatures of parasitism and phylogenomics unite Cryptomycota and microsporidia.</title>
        <authorList>
            <person name="James T.Y."/>
            <person name="Pelin A."/>
            <person name="Bonen L."/>
            <person name="Ahrendt S."/>
            <person name="Sain D."/>
            <person name="Corradi N."/>
            <person name="Stajich J.E."/>
        </authorList>
    </citation>
    <scope>NUCLEOTIDE SEQUENCE [LARGE SCALE GENOMIC DNA]</scope>
    <source>
        <strain evidence="7 8">CSF55</strain>
    </source>
</reference>
<sequence length="172" mass="19485">MPAYHSAFNSLQVKKIGSMAILPVKTKKGMAALKEDGDDIIDEALALFRANVFFRNFEIQGDADRVLIYLILFISECLNKINKNTSYNDGQKILGALGLENNFVVPGDAGFPLAALYSTPANRNEADTLRQYIGQLRQELVNRLIPILYPTQSMPSKWWMSFQKRKFMNKSF</sequence>
<evidence type="ECO:0000256" key="2">
    <source>
        <dbReference type="ARBA" id="ARBA00010856"/>
    </source>
</evidence>
<dbReference type="OrthoDB" id="200404at2759"/>
<dbReference type="AlphaFoldDB" id="A0A075AVP1"/>
<evidence type="ECO:0000256" key="3">
    <source>
        <dbReference type="ARBA" id="ARBA00022490"/>
    </source>
</evidence>
<evidence type="ECO:0000256" key="5">
    <source>
        <dbReference type="ARBA" id="ARBA00023212"/>
    </source>
</evidence>
<dbReference type="GO" id="GO:0005739">
    <property type="term" value="C:mitochondrion"/>
    <property type="evidence" value="ECO:0007669"/>
    <property type="project" value="EnsemblFungi"/>
</dbReference>
<dbReference type="GO" id="GO:0044396">
    <property type="term" value="P:actin cortical patch organization"/>
    <property type="evidence" value="ECO:0007669"/>
    <property type="project" value="EnsemblFungi"/>
</dbReference>
<dbReference type="Gene3D" id="1.10.1760.10">
    <property type="entry name" value="Actin-related protein 2/3 complex subunit 3"/>
    <property type="match status" value="1"/>
</dbReference>
<proteinExistence type="inferred from homology"/>
<evidence type="ECO:0000256" key="1">
    <source>
        <dbReference type="ARBA" id="ARBA00004245"/>
    </source>
</evidence>
<protein>
    <recommendedName>
        <fullName evidence="6">Actin-related protein 2/3 complex subunit 3</fullName>
    </recommendedName>
</protein>
<comment type="function">
    <text evidence="6">Functions as component of the Arp2/3 complex which is involved in regulation of actin polymerization and together with an activating nucleation-promoting factor (NPF) mediates the formation of branched actin networks.</text>
</comment>
<evidence type="ECO:0000256" key="4">
    <source>
        <dbReference type="ARBA" id="ARBA00023203"/>
    </source>
</evidence>
<dbReference type="InterPro" id="IPR007204">
    <property type="entry name" value="ARPC3"/>
</dbReference>
<dbReference type="OMA" id="SEIEEFH"/>
<organism evidence="7 8">
    <name type="scientific">Rozella allomycis (strain CSF55)</name>
    <dbReference type="NCBI Taxonomy" id="988480"/>
    <lineage>
        <taxon>Eukaryota</taxon>
        <taxon>Fungi</taxon>
        <taxon>Fungi incertae sedis</taxon>
        <taxon>Cryptomycota</taxon>
        <taxon>Cryptomycota incertae sedis</taxon>
        <taxon>Rozella</taxon>
    </lineage>
</organism>
<name>A0A075AVP1_ROZAC</name>
<comment type="similarity">
    <text evidence="2 6">Belongs to the ARPC3 family.</text>
</comment>
<comment type="subunit">
    <text evidence="6">Component of the Arp2/3 complex.</text>
</comment>
<dbReference type="GO" id="GO:0030479">
    <property type="term" value="C:actin cortical patch"/>
    <property type="evidence" value="ECO:0007669"/>
    <property type="project" value="EnsemblFungi"/>
</dbReference>
<keyword evidence="3 6" id="KW-0963">Cytoplasm</keyword>
<dbReference type="GO" id="GO:0034314">
    <property type="term" value="P:Arp2/3 complex-mediated actin nucleation"/>
    <property type="evidence" value="ECO:0007669"/>
    <property type="project" value="UniProtKB-UniRule"/>
</dbReference>
<gene>
    <name evidence="7" type="ORF">O9G_000857</name>
</gene>
<evidence type="ECO:0000313" key="8">
    <source>
        <dbReference type="Proteomes" id="UP000030755"/>
    </source>
</evidence>
<dbReference type="Pfam" id="PF04062">
    <property type="entry name" value="P21-Arc"/>
    <property type="match status" value="1"/>
</dbReference>
<dbReference type="GO" id="GO:0007163">
    <property type="term" value="P:establishment or maintenance of cell polarity"/>
    <property type="evidence" value="ECO:0007669"/>
    <property type="project" value="EnsemblFungi"/>
</dbReference>
<keyword evidence="4 6" id="KW-0009">Actin-binding</keyword>
<dbReference type="GO" id="GO:0005885">
    <property type="term" value="C:Arp2/3 protein complex"/>
    <property type="evidence" value="ECO:0007669"/>
    <property type="project" value="UniProtKB-UniRule"/>
</dbReference>
<dbReference type="InterPro" id="IPR036753">
    <property type="entry name" value="ARPC3_sf"/>
</dbReference>
<evidence type="ECO:0000313" key="7">
    <source>
        <dbReference type="EMBL" id="EPZ32782.1"/>
    </source>
</evidence>
<dbReference type="PANTHER" id="PTHR12391">
    <property type="entry name" value="ARP2/3 COMPLEX 21 KD SUBUNIT"/>
    <property type="match status" value="1"/>
</dbReference>
<comment type="subcellular location">
    <subcellularLocation>
        <location evidence="1 6">Cytoplasm</location>
        <location evidence="1 6">Cytoskeleton</location>
    </subcellularLocation>
</comment>
<evidence type="ECO:0000256" key="6">
    <source>
        <dbReference type="PIRNR" id="PIRNR016315"/>
    </source>
</evidence>
<dbReference type="Proteomes" id="UP000030755">
    <property type="component" value="Unassembled WGS sequence"/>
</dbReference>
<keyword evidence="8" id="KW-1185">Reference proteome</keyword>
<dbReference type="HOGENOM" id="CLU_094365_1_0_1"/>
<dbReference type="GO" id="GO:0030833">
    <property type="term" value="P:regulation of actin filament polymerization"/>
    <property type="evidence" value="ECO:0007669"/>
    <property type="project" value="InterPro"/>
</dbReference>
<dbReference type="EMBL" id="KE561117">
    <property type="protein sequence ID" value="EPZ32782.1"/>
    <property type="molecule type" value="Genomic_DNA"/>
</dbReference>
<dbReference type="GO" id="GO:0006897">
    <property type="term" value="P:endocytosis"/>
    <property type="evidence" value="ECO:0007669"/>
    <property type="project" value="EnsemblFungi"/>
</dbReference>